<evidence type="ECO:0000313" key="1">
    <source>
        <dbReference type="EMBL" id="KAK2605794.1"/>
    </source>
</evidence>
<protein>
    <recommendedName>
        <fullName evidence="3">BTB domain-containing protein</fullName>
    </recommendedName>
</protein>
<proteinExistence type="predicted"/>
<dbReference type="AlphaFoldDB" id="A0AAJ0G0B1"/>
<gene>
    <name evidence="1" type="ORF">QQS21_003747</name>
</gene>
<name>A0AAJ0G0B1_9HYPO</name>
<sequence>MAEIPYSSFLASKPFRFIVGPHREEFTLHSALVASQSRALNVVVNGPMKEATDGFTTWEDVDGQTFTRFGQYVYTGDYEGESPLEPEPMPEEPRLEELVAVADEEQEAGEEPKAEEEPQYTVDFWDSAMTSKKKSKKKRAENTDLMPSLTKREILLYEFENNRLYDCGIAGIHFSPRNRNCLLEYKEVFLSHARLHMVAEYYGVEKLAQLTLHKLHRTLCNFVLHNERIGDVVGLLRYCFEEDERVELRELVVMYSVCHFEKLWESADFQQLLKAHTELSVAILGSMLARLD</sequence>
<comment type="caution">
    <text evidence="1">The sequence shown here is derived from an EMBL/GenBank/DDBJ whole genome shotgun (WGS) entry which is preliminary data.</text>
</comment>
<organism evidence="1 2">
    <name type="scientific">Conoideocrella luteorostrata</name>
    <dbReference type="NCBI Taxonomy" id="1105319"/>
    <lineage>
        <taxon>Eukaryota</taxon>
        <taxon>Fungi</taxon>
        <taxon>Dikarya</taxon>
        <taxon>Ascomycota</taxon>
        <taxon>Pezizomycotina</taxon>
        <taxon>Sordariomycetes</taxon>
        <taxon>Hypocreomycetidae</taxon>
        <taxon>Hypocreales</taxon>
        <taxon>Clavicipitaceae</taxon>
        <taxon>Conoideocrella</taxon>
    </lineage>
</organism>
<dbReference type="PANTHER" id="PTHR47843:SF5">
    <property type="entry name" value="BTB_POZ DOMAIN PROTEIN"/>
    <property type="match status" value="1"/>
</dbReference>
<evidence type="ECO:0008006" key="3">
    <source>
        <dbReference type="Google" id="ProtNLM"/>
    </source>
</evidence>
<keyword evidence="2" id="KW-1185">Reference proteome</keyword>
<dbReference type="Gene3D" id="3.30.710.10">
    <property type="entry name" value="Potassium Channel Kv1.1, Chain A"/>
    <property type="match status" value="1"/>
</dbReference>
<reference evidence="1" key="1">
    <citation type="submission" date="2023-06" db="EMBL/GenBank/DDBJ databases">
        <title>Conoideocrella luteorostrata (Hypocreales: Clavicipitaceae), a potential biocontrol fungus for elongate hemlock scale in United States Christmas tree production areas.</title>
        <authorList>
            <person name="Barrett H."/>
            <person name="Lovett B."/>
            <person name="Macias A.M."/>
            <person name="Stajich J.E."/>
            <person name="Kasson M.T."/>
        </authorList>
    </citation>
    <scope>NUCLEOTIDE SEQUENCE</scope>
    <source>
        <strain evidence="1">ARSEF 14590</strain>
    </source>
</reference>
<dbReference type="Proteomes" id="UP001251528">
    <property type="component" value="Unassembled WGS sequence"/>
</dbReference>
<dbReference type="SUPFAM" id="SSF54695">
    <property type="entry name" value="POZ domain"/>
    <property type="match status" value="1"/>
</dbReference>
<dbReference type="InterPro" id="IPR011333">
    <property type="entry name" value="SKP1/BTB/POZ_sf"/>
</dbReference>
<dbReference type="EMBL" id="JASWJB010000051">
    <property type="protein sequence ID" value="KAK2605794.1"/>
    <property type="molecule type" value="Genomic_DNA"/>
</dbReference>
<dbReference type="PANTHER" id="PTHR47843">
    <property type="entry name" value="BTB DOMAIN-CONTAINING PROTEIN-RELATED"/>
    <property type="match status" value="1"/>
</dbReference>
<accession>A0AAJ0G0B1</accession>
<evidence type="ECO:0000313" key="2">
    <source>
        <dbReference type="Proteomes" id="UP001251528"/>
    </source>
</evidence>